<feature type="region of interest" description="Disordered" evidence="2">
    <location>
        <begin position="168"/>
        <end position="233"/>
    </location>
</feature>
<dbReference type="Proteomes" id="UP000027361">
    <property type="component" value="Unassembled WGS sequence"/>
</dbReference>
<evidence type="ECO:0000313" key="4">
    <source>
        <dbReference type="Proteomes" id="UP000027361"/>
    </source>
</evidence>
<dbReference type="OrthoDB" id="21471at2759"/>
<dbReference type="HOGENOM" id="CLU_404492_0_0_1"/>
<feature type="compositionally biased region" description="Polar residues" evidence="2">
    <location>
        <begin position="205"/>
        <end position="221"/>
    </location>
</feature>
<dbReference type="STRING" id="1037660.A0A066VZR1"/>
<gene>
    <name evidence="3" type="ORF">K437DRAFT_119816</name>
</gene>
<feature type="compositionally biased region" description="Basic and acidic residues" evidence="2">
    <location>
        <begin position="1"/>
        <end position="15"/>
    </location>
</feature>
<comment type="similarity">
    <text evidence="1">Belongs to the SIP5 family.</text>
</comment>
<feature type="region of interest" description="Disordered" evidence="2">
    <location>
        <begin position="616"/>
        <end position="680"/>
    </location>
</feature>
<feature type="region of interest" description="Disordered" evidence="2">
    <location>
        <begin position="505"/>
        <end position="561"/>
    </location>
</feature>
<feature type="compositionally biased region" description="Basic and acidic residues" evidence="2">
    <location>
        <begin position="365"/>
        <end position="378"/>
    </location>
</feature>
<protein>
    <recommendedName>
        <fullName evidence="5">RING-type domain-containing protein</fullName>
    </recommendedName>
</protein>
<feature type="compositionally biased region" description="Low complexity" evidence="2">
    <location>
        <begin position="22"/>
        <end position="32"/>
    </location>
</feature>
<dbReference type="GO" id="GO:0005737">
    <property type="term" value="C:cytoplasm"/>
    <property type="evidence" value="ECO:0007669"/>
    <property type="project" value="TreeGrafter"/>
</dbReference>
<evidence type="ECO:0000313" key="3">
    <source>
        <dbReference type="EMBL" id="KDN45773.1"/>
    </source>
</evidence>
<reference evidence="3 4" key="1">
    <citation type="submission" date="2014-05" db="EMBL/GenBank/DDBJ databases">
        <title>Draft genome sequence of a rare smut relative, Tilletiaria anomala UBC 951.</title>
        <authorList>
            <consortium name="DOE Joint Genome Institute"/>
            <person name="Toome M."/>
            <person name="Kuo A."/>
            <person name="Henrissat B."/>
            <person name="Lipzen A."/>
            <person name="Tritt A."/>
            <person name="Yoshinaga Y."/>
            <person name="Zane M."/>
            <person name="Barry K."/>
            <person name="Grigoriev I.V."/>
            <person name="Spatafora J.W."/>
            <person name="Aimea M.C."/>
        </authorList>
    </citation>
    <scope>NUCLEOTIDE SEQUENCE [LARGE SCALE GENOMIC DNA]</scope>
    <source>
        <strain evidence="3 4">UBC 951</strain>
    </source>
</reference>
<evidence type="ECO:0000256" key="2">
    <source>
        <dbReference type="SAM" id="MobiDB-lite"/>
    </source>
</evidence>
<sequence length="680" mass="70358">MGQANGKERAEDGSAGHRRTPSAGAGSSGSSSHPRWPKGFDGGALEPQGVYTGIQDYSHDVVKRLITSRRLAPFYAGAEDDETYAHVFDGEVEQTECPICFLNYPSPCNQTRCCEQPICSECFVQMKRADPNHTNPPSSEPAACPFCMQSNFGVVYHPPQALLDGHRLQGGGQSSRRAIHPSSSIPQSTSGVPGVSMTMPEGSAIDSSFSIRDAASPTSPATEHRRRKSFNHSDPEVVTIDMIRPDWQAKLASAQAAIARRANRRIIMRQVGDRLIPVGISSSRLGQELPAGTGPGGAIILQQGQELALPPGFQATAAEQRGERRRSGTGRRQQEIARYLHTLSAGQDLEEAMMMEAMRLSLLEHEEQQRRQAEEARRQRQAQPQQTPQVCVDTSATAPPQQAPTPSSSPSSHAANNNHPSSAAAAPQLFQSSTPDSTHPSAGSHSPTVESGAPTAPLLDLGVPALSVEATLSRGERVSMLQSSSMMQDLAELLGTSAIGESITDSSAANGVSTTPAAPPRSVGADTATSHPHTATVVPPPAPVDIPTPVPEVNTGSSRSSAGIGAAALSAAAAAAAAANSSGTGAGRSKSNGSSHASLERIGKILPKPATNALRSHHAGGAAASAASPSGSKGDGSPTLQGYARLDDDNNSNSGDAGGAAGASADQLRTASSGAKFAIS</sequence>
<dbReference type="CDD" id="cd24139">
    <property type="entry name" value="SIP5-like"/>
    <property type="match status" value="1"/>
</dbReference>
<dbReference type="PANTHER" id="PTHR31315">
    <property type="entry name" value="PROTEIN SIP5"/>
    <property type="match status" value="1"/>
</dbReference>
<evidence type="ECO:0008006" key="5">
    <source>
        <dbReference type="Google" id="ProtNLM"/>
    </source>
</evidence>
<dbReference type="PANTHER" id="PTHR31315:SF1">
    <property type="entry name" value="PROTEIN SIP5"/>
    <property type="match status" value="1"/>
</dbReference>
<organism evidence="3 4">
    <name type="scientific">Tilletiaria anomala (strain ATCC 24038 / CBS 436.72 / UBC 951)</name>
    <dbReference type="NCBI Taxonomy" id="1037660"/>
    <lineage>
        <taxon>Eukaryota</taxon>
        <taxon>Fungi</taxon>
        <taxon>Dikarya</taxon>
        <taxon>Basidiomycota</taxon>
        <taxon>Ustilaginomycotina</taxon>
        <taxon>Exobasidiomycetes</taxon>
        <taxon>Georgefischeriales</taxon>
        <taxon>Tilletiariaceae</taxon>
        <taxon>Tilletiaria</taxon>
    </lineage>
</organism>
<proteinExistence type="inferred from homology"/>
<dbReference type="OMA" id="FNSECPI"/>
<feature type="compositionally biased region" description="Polar residues" evidence="2">
    <location>
        <begin position="505"/>
        <end position="516"/>
    </location>
</feature>
<comment type="caution">
    <text evidence="3">The sequence shown here is derived from an EMBL/GenBank/DDBJ whole genome shotgun (WGS) entry which is preliminary data.</text>
</comment>
<feature type="compositionally biased region" description="Polar residues" evidence="2">
    <location>
        <begin position="429"/>
        <end position="449"/>
    </location>
</feature>
<dbReference type="GeneID" id="25261370"/>
<feature type="compositionally biased region" description="Polar residues" evidence="2">
    <location>
        <begin position="181"/>
        <end position="191"/>
    </location>
</feature>
<feature type="compositionally biased region" description="Pro residues" evidence="2">
    <location>
        <begin position="538"/>
        <end position="550"/>
    </location>
</feature>
<dbReference type="InterPro" id="IPR039301">
    <property type="entry name" value="Sip5/DA2"/>
</dbReference>
<feature type="compositionally biased region" description="Low complexity" evidence="2">
    <location>
        <begin position="394"/>
        <end position="428"/>
    </location>
</feature>
<name>A0A066VZR1_TILAU</name>
<keyword evidence="4" id="KW-1185">Reference proteome</keyword>
<accession>A0A066VZR1</accession>
<feature type="region of interest" description="Disordered" evidence="2">
    <location>
        <begin position="365"/>
        <end position="456"/>
    </location>
</feature>
<feature type="compositionally biased region" description="Low complexity" evidence="2">
    <location>
        <begin position="619"/>
        <end position="637"/>
    </location>
</feature>
<dbReference type="InParanoid" id="A0A066VZR1"/>
<dbReference type="EMBL" id="JMSN01000040">
    <property type="protein sequence ID" value="KDN45773.1"/>
    <property type="molecule type" value="Genomic_DNA"/>
</dbReference>
<dbReference type="AlphaFoldDB" id="A0A066VZR1"/>
<dbReference type="RefSeq" id="XP_013243310.1">
    <property type="nucleotide sequence ID" value="XM_013387856.1"/>
</dbReference>
<evidence type="ECO:0000256" key="1">
    <source>
        <dbReference type="ARBA" id="ARBA00010402"/>
    </source>
</evidence>
<feature type="region of interest" description="Disordered" evidence="2">
    <location>
        <begin position="1"/>
        <end position="44"/>
    </location>
</feature>